<keyword evidence="2" id="KW-1185">Reference proteome</keyword>
<proteinExistence type="predicted"/>
<dbReference type="EMBL" id="AM236085">
    <property type="protein sequence ID" value="CAK02958.1"/>
    <property type="molecule type" value="Genomic_DNA"/>
</dbReference>
<gene>
    <name evidence="1" type="ordered locus">pRL110016</name>
</gene>
<dbReference type="AlphaFoldDB" id="Q1M721"/>
<geneLocation type="plasmid" evidence="1 2">
    <name>pRL11</name>
</geneLocation>
<keyword evidence="1" id="KW-0614">Plasmid</keyword>
<dbReference type="EnsemblBacteria" id="CAK02958">
    <property type="protein sequence ID" value="CAK02958"/>
    <property type="gene ID" value="pRL110016"/>
</dbReference>
<sequence length="138" mass="16009">MFLRQPPADLRPGRAVGEIDVDKSNIGKRRQPQRLFAIIRKARNLHPHAFHRRLEIEGDQEFIFDDQYSLFHEIISLPAPHDIGGHDTSPWLRITRKRYPLRQSIRCETHGSNGQVDDMFRGGTPFLVFKILLTLTNS</sequence>
<organism evidence="1 2">
    <name type="scientific">Rhizobium johnstonii (strain DSM 114642 / LMG 32736 / 3841)</name>
    <name type="common">Rhizobium leguminosarum bv. viciae</name>
    <dbReference type="NCBI Taxonomy" id="216596"/>
    <lineage>
        <taxon>Bacteria</taxon>
        <taxon>Pseudomonadati</taxon>
        <taxon>Pseudomonadota</taxon>
        <taxon>Alphaproteobacteria</taxon>
        <taxon>Hyphomicrobiales</taxon>
        <taxon>Rhizobiaceae</taxon>
        <taxon>Rhizobium/Agrobacterium group</taxon>
        <taxon>Rhizobium</taxon>
        <taxon>Rhizobium johnstonii</taxon>
    </lineage>
</organism>
<accession>Q1M721</accession>
<evidence type="ECO:0000313" key="1">
    <source>
        <dbReference type="EMBL" id="CAK02958.1"/>
    </source>
</evidence>
<dbReference type="Proteomes" id="UP000006575">
    <property type="component" value="Plasmid pRL11"/>
</dbReference>
<dbReference type="HOGENOM" id="CLU_1853602_0_0_5"/>
<evidence type="ECO:0000313" key="2">
    <source>
        <dbReference type="Proteomes" id="UP000006575"/>
    </source>
</evidence>
<protein>
    <submittedName>
        <fullName evidence="1">Uncharacterized protein</fullName>
    </submittedName>
</protein>
<reference evidence="1 2" key="1">
    <citation type="journal article" date="2006" name="Genome Biol.">
        <title>The genome of Rhizobium leguminosarum has recognizable core and accessory components.</title>
        <authorList>
            <person name="Young J.W."/>
            <person name="Crossman L.C."/>
            <person name="Johnston A.W.B."/>
            <person name="Thomson N.R."/>
            <person name="Ghazoui Z.F."/>
            <person name="Hull K.H."/>
            <person name="Wexler M."/>
            <person name="Curson A.R.J."/>
            <person name="Todd J.D."/>
            <person name="Poole P.S."/>
            <person name="Mauchline T.H."/>
            <person name="East A.K."/>
            <person name="Quail M.A."/>
            <person name="Churcher C."/>
            <person name="Arrowsmith C."/>
            <person name="Cherevach A."/>
            <person name="Chillingworth T."/>
            <person name="Clarke K."/>
            <person name="Cronin A."/>
            <person name="Davis P."/>
            <person name="Fraser A."/>
            <person name="Hance Z."/>
            <person name="Hauser H."/>
            <person name="Jagels K."/>
            <person name="Moule S."/>
            <person name="Mungall K."/>
            <person name="Norbertczak H."/>
            <person name="Rabbinowitsch E."/>
            <person name="Sanders M."/>
            <person name="Simmonds M."/>
            <person name="Whitehead S."/>
            <person name="Parkhill J."/>
        </authorList>
    </citation>
    <scope>NUCLEOTIDE SEQUENCE [LARGE SCALE GENOMIC DNA]</scope>
    <source>
        <strain evidence="2">DSM 114642 / LMG 32736 / 3841</strain>
    </source>
</reference>
<name>Q1M721_RHIJ3</name>
<dbReference type="KEGG" id="rle:pRL110016"/>